<organism evidence="1 2">
    <name type="scientific">Candidatus Reidiella endopervernicosa</name>
    <dbReference type="NCBI Taxonomy" id="2738883"/>
    <lineage>
        <taxon>Bacteria</taxon>
        <taxon>Pseudomonadati</taxon>
        <taxon>Pseudomonadota</taxon>
        <taxon>Gammaproteobacteria</taxon>
        <taxon>Candidatus Reidiella</taxon>
    </lineage>
</organism>
<dbReference type="RefSeq" id="WP_174673590.1">
    <property type="nucleotide sequence ID" value="NZ_CP054491.1"/>
</dbReference>
<evidence type="ECO:0000313" key="2">
    <source>
        <dbReference type="Proteomes" id="UP000509658"/>
    </source>
</evidence>
<protein>
    <submittedName>
        <fullName evidence="1">Uncharacterized protein</fullName>
    </submittedName>
</protein>
<accession>A0A6N0HZS7</accession>
<name>A0A6N0HZS7_9GAMM</name>
<dbReference type="KEGG" id="rev:HUE57_17170"/>
<gene>
    <name evidence="1" type="ORF">HUE57_17170</name>
</gene>
<keyword evidence="2" id="KW-1185">Reference proteome</keyword>
<proteinExistence type="predicted"/>
<dbReference type="PROSITE" id="PS51257">
    <property type="entry name" value="PROKAR_LIPOPROTEIN"/>
    <property type="match status" value="1"/>
</dbReference>
<reference evidence="1 2" key="1">
    <citation type="submission" date="2020-05" db="EMBL/GenBank/DDBJ databases">
        <title>Horizontal transmission and recombination maintain forever young bacterial symbiont genomes.</title>
        <authorList>
            <person name="Russell S.L."/>
            <person name="Pepper-Tunick E."/>
            <person name="Svedberg J."/>
            <person name="Byrne A."/>
            <person name="Ruelas Castillo J."/>
            <person name="Vollmers C."/>
            <person name="Beinart R.A."/>
            <person name="Corbett-Detig R."/>
        </authorList>
    </citation>
    <scope>NUCLEOTIDE SEQUENCE [LARGE SCALE GENOMIC DNA]</scope>
    <source>
        <strain evidence="1">Santa_Monica_outfall</strain>
    </source>
</reference>
<dbReference type="EMBL" id="CP054491">
    <property type="protein sequence ID" value="QKQ27819.1"/>
    <property type="molecule type" value="Genomic_DNA"/>
</dbReference>
<dbReference type="Proteomes" id="UP000509658">
    <property type="component" value="Chromosome"/>
</dbReference>
<evidence type="ECO:0000313" key="1">
    <source>
        <dbReference type="EMBL" id="QKQ27819.1"/>
    </source>
</evidence>
<sequence>MVLSLGKCREEGQKGSWLRFNHSGTFWLNVSSGCGLRILCREIDEGCEGEEVKRIWYPRNGGSVTFNTSVPLRDYGTTDVPIIGSIRQLTLLKVFFLGDAAAAASSNIEKSLVNKYGSLSLAATAICKATSLLPVH</sequence>
<dbReference type="AlphaFoldDB" id="A0A6N0HZS7"/>